<dbReference type="EMBL" id="JAJSOW010000003">
    <property type="protein sequence ID" value="KAI9196321.1"/>
    <property type="molecule type" value="Genomic_DNA"/>
</dbReference>
<name>A0AAD5JNA7_ACENE</name>
<protein>
    <submittedName>
        <fullName evidence="2">Uncharacterized protein</fullName>
    </submittedName>
</protein>
<proteinExistence type="predicted"/>
<sequence>MQLNIKWKSIVEEIESIRKIQEFEKIEKIRLEGEKDREGQEAEEGGSDKEPIKNAEKKGSLSTSRRNIEAPKMGKEGEGEEEEPMKRDGGLWSGQDMFQNGGGNSTGLVERNGGKGRQG</sequence>
<evidence type="ECO:0000256" key="1">
    <source>
        <dbReference type="SAM" id="MobiDB-lite"/>
    </source>
</evidence>
<keyword evidence="3" id="KW-1185">Reference proteome</keyword>
<evidence type="ECO:0000313" key="3">
    <source>
        <dbReference type="Proteomes" id="UP001064489"/>
    </source>
</evidence>
<dbReference type="Proteomes" id="UP001064489">
    <property type="component" value="Chromosome 1"/>
</dbReference>
<feature type="region of interest" description="Disordered" evidence="1">
    <location>
        <begin position="25"/>
        <end position="119"/>
    </location>
</feature>
<comment type="caution">
    <text evidence="2">The sequence shown here is derived from an EMBL/GenBank/DDBJ whole genome shotgun (WGS) entry which is preliminary data.</text>
</comment>
<feature type="compositionally biased region" description="Basic and acidic residues" evidence="1">
    <location>
        <begin position="25"/>
        <end position="59"/>
    </location>
</feature>
<reference evidence="2" key="2">
    <citation type="submission" date="2023-02" db="EMBL/GenBank/DDBJ databases">
        <authorList>
            <person name="Swenson N.G."/>
            <person name="Wegrzyn J.L."/>
            <person name="Mcevoy S.L."/>
        </authorList>
    </citation>
    <scope>NUCLEOTIDE SEQUENCE</scope>
    <source>
        <strain evidence="2">91603</strain>
        <tissue evidence="2">Leaf</tissue>
    </source>
</reference>
<accession>A0AAD5JNA7</accession>
<organism evidence="2 3">
    <name type="scientific">Acer negundo</name>
    <name type="common">Box elder</name>
    <dbReference type="NCBI Taxonomy" id="4023"/>
    <lineage>
        <taxon>Eukaryota</taxon>
        <taxon>Viridiplantae</taxon>
        <taxon>Streptophyta</taxon>
        <taxon>Embryophyta</taxon>
        <taxon>Tracheophyta</taxon>
        <taxon>Spermatophyta</taxon>
        <taxon>Magnoliopsida</taxon>
        <taxon>eudicotyledons</taxon>
        <taxon>Gunneridae</taxon>
        <taxon>Pentapetalae</taxon>
        <taxon>rosids</taxon>
        <taxon>malvids</taxon>
        <taxon>Sapindales</taxon>
        <taxon>Sapindaceae</taxon>
        <taxon>Hippocastanoideae</taxon>
        <taxon>Acereae</taxon>
        <taxon>Acer</taxon>
    </lineage>
</organism>
<dbReference type="AlphaFoldDB" id="A0AAD5JNA7"/>
<feature type="compositionally biased region" description="Basic and acidic residues" evidence="1">
    <location>
        <begin position="66"/>
        <end position="77"/>
    </location>
</feature>
<gene>
    <name evidence="2" type="ORF">LWI28_022913</name>
</gene>
<evidence type="ECO:0000313" key="2">
    <source>
        <dbReference type="EMBL" id="KAI9196321.1"/>
    </source>
</evidence>
<reference evidence="2" key="1">
    <citation type="journal article" date="2022" name="Plant J.">
        <title>Strategies of tolerance reflected in two North American maple genomes.</title>
        <authorList>
            <person name="McEvoy S.L."/>
            <person name="Sezen U.U."/>
            <person name="Trouern-Trend A."/>
            <person name="McMahon S.M."/>
            <person name="Schaberg P.G."/>
            <person name="Yang J."/>
            <person name="Wegrzyn J.L."/>
            <person name="Swenson N.G."/>
        </authorList>
    </citation>
    <scope>NUCLEOTIDE SEQUENCE</scope>
    <source>
        <strain evidence="2">91603</strain>
    </source>
</reference>